<keyword evidence="7" id="KW-0436">Ligase</keyword>
<comment type="caution">
    <text evidence="7">The sequence shown here is derived from an EMBL/GenBank/DDBJ whole genome shotgun (WGS) entry which is preliminary data.</text>
</comment>
<feature type="domain" description="O-antigen ligase-related" evidence="6">
    <location>
        <begin position="183"/>
        <end position="337"/>
    </location>
</feature>
<feature type="transmembrane region" description="Helical" evidence="5">
    <location>
        <begin position="118"/>
        <end position="137"/>
    </location>
</feature>
<dbReference type="RefSeq" id="WP_207574005.1">
    <property type="nucleotide sequence ID" value="NZ_JAFNME010000002.1"/>
</dbReference>
<evidence type="ECO:0000256" key="5">
    <source>
        <dbReference type="SAM" id="Phobius"/>
    </source>
</evidence>
<evidence type="ECO:0000313" key="7">
    <source>
        <dbReference type="EMBL" id="MBO1248454.1"/>
    </source>
</evidence>
<dbReference type="PANTHER" id="PTHR37422:SF17">
    <property type="entry name" value="O-ANTIGEN LIGASE"/>
    <property type="match status" value="1"/>
</dbReference>
<evidence type="ECO:0000259" key="6">
    <source>
        <dbReference type="Pfam" id="PF04932"/>
    </source>
</evidence>
<protein>
    <submittedName>
        <fullName evidence="7">O-antigen ligase family protein</fullName>
    </submittedName>
</protein>
<evidence type="ECO:0000313" key="8">
    <source>
        <dbReference type="Proteomes" id="UP000664731"/>
    </source>
</evidence>
<comment type="subcellular location">
    <subcellularLocation>
        <location evidence="1">Membrane</location>
        <topology evidence="1">Multi-pass membrane protein</topology>
    </subcellularLocation>
</comment>
<feature type="transmembrane region" description="Helical" evidence="5">
    <location>
        <begin position="149"/>
        <end position="169"/>
    </location>
</feature>
<evidence type="ECO:0000256" key="3">
    <source>
        <dbReference type="ARBA" id="ARBA00022989"/>
    </source>
</evidence>
<gene>
    <name evidence="7" type="ORF">J1777_01195</name>
</gene>
<dbReference type="PANTHER" id="PTHR37422">
    <property type="entry name" value="TEICHURONIC ACID BIOSYNTHESIS PROTEIN TUAE"/>
    <property type="match status" value="1"/>
</dbReference>
<name>A0A939GUU8_9BURK</name>
<dbReference type="GO" id="GO:0016020">
    <property type="term" value="C:membrane"/>
    <property type="evidence" value="ECO:0007669"/>
    <property type="project" value="UniProtKB-SubCell"/>
</dbReference>
<keyword evidence="3 5" id="KW-1133">Transmembrane helix</keyword>
<feature type="transmembrane region" description="Helical" evidence="5">
    <location>
        <begin position="38"/>
        <end position="54"/>
    </location>
</feature>
<dbReference type="Proteomes" id="UP000664731">
    <property type="component" value="Unassembled WGS sequence"/>
</dbReference>
<sequence length="421" mass="47957">MNPSFLTEDRYRDAVSFLVNASVFLFFSLLLATKYGHSLAMVLMLVATLLAIPLKRNSKIPKEIKFASGFLLFLGFFWSHTFDDLFSLSLKGDYLVRYILGAWLMVVLSKVPINPHAVLYGLSAGGIAAGILATMQYEEMGRAEGFTNAIRFGDLAILMGIISLSAAMLKFFSTKERTFFAIASFFGLLASILSLSRGGWPALIAIPVIFFFIFRESKKIALFFTLSLLPIFLIFINLPPVESRIQEATKQINGYFDEHEQYVQTSLGARLEMWKTALLMGKEKPFTGWGDKNIQNKRLEYVEKSISNPVIMEYNHAHNDFLEMWARRGIIGIIALIGIYLIPILLIISFYRKNNYIIKNNERLISINKFLVISGVLIYFGYFIFGLSDVFFTFVIGHNFYLFSLIFILSSMQWIQKENSK</sequence>
<keyword evidence="2 5" id="KW-0812">Transmembrane</keyword>
<dbReference type="InterPro" id="IPR007016">
    <property type="entry name" value="O-antigen_ligase-rel_domated"/>
</dbReference>
<feature type="transmembrane region" description="Helical" evidence="5">
    <location>
        <begin position="14"/>
        <end position="32"/>
    </location>
</feature>
<reference evidence="7" key="1">
    <citation type="submission" date="2021-03" db="EMBL/GenBank/DDBJ databases">
        <title>Comamonas denitrificans.</title>
        <authorList>
            <person name="Finster K."/>
        </authorList>
    </citation>
    <scope>NUCLEOTIDE SEQUENCE</scope>
    <source>
        <strain evidence="7">MM2021_4</strain>
    </source>
</reference>
<proteinExistence type="predicted"/>
<keyword evidence="8" id="KW-1185">Reference proteome</keyword>
<dbReference type="Pfam" id="PF04932">
    <property type="entry name" value="Wzy_C"/>
    <property type="match status" value="1"/>
</dbReference>
<feature type="transmembrane region" description="Helical" evidence="5">
    <location>
        <begin position="66"/>
        <end position="82"/>
    </location>
</feature>
<evidence type="ECO:0000256" key="2">
    <source>
        <dbReference type="ARBA" id="ARBA00022692"/>
    </source>
</evidence>
<feature type="transmembrane region" description="Helical" evidence="5">
    <location>
        <begin position="391"/>
        <end position="415"/>
    </location>
</feature>
<dbReference type="GO" id="GO:0016874">
    <property type="term" value="F:ligase activity"/>
    <property type="evidence" value="ECO:0007669"/>
    <property type="project" value="UniProtKB-KW"/>
</dbReference>
<keyword evidence="4 5" id="KW-0472">Membrane</keyword>
<evidence type="ECO:0000256" key="4">
    <source>
        <dbReference type="ARBA" id="ARBA00023136"/>
    </source>
</evidence>
<accession>A0A939GUU8</accession>
<dbReference type="AlphaFoldDB" id="A0A939GUU8"/>
<feature type="transmembrane region" description="Helical" evidence="5">
    <location>
        <begin position="221"/>
        <end position="238"/>
    </location>
</feature>
<organism evidence="7 8">
    <name type="scientific">Comamonas denitrificans</name>
    <dbReference type="NCBI Taxonomy" id="117506"/>
    <lineage>
        <taxon>Bacteria</taxon>
        <taxon>Pseudomonadati</taxon>
        <taxon>Pseudomonadota</taxon>
        <taxon>Betaproteobacteria</taxon>
        <taxon>Burkholderiales</taxon>
        <taxon>Comamonadaceae</taxon>
        <taxon>Comamonas</taxon>
    </lineage>
</organism>
<feature type="transmembrane region" description="Helical" evidence="5">
    <location>
        <begin position="330"/>
        <end position="351"/>
    </location>
</feature>
<dbReference type="EMBL" id="JAFNME010000002">
    <property type="protein sequence ID" value="MBO1248454.1"/>
    <property type="molecule type" value="Genomic_DNA"/>
</dbReference>
<feature type="transmembrane region" description="Helical" evidence="5">
    <location>
        <begin position="199"/>
        <end position="214"/>
    </location>
</feature>
<feature type="transmembrane region" description="Helical" evidence="5">
    <location>
        <begin position="363"/>
        <end position="385"/>
    </location>
</feature>
<evidence type="ECO:0000256" key="1">
    <source>
        <dbReference type="ARBA" id="ARBA00004141"/>
    </source>
</evidence>
<dbReference type="InterPro" id="IPR051533">
    <property type="entry name" value="WaaL-like"/>
</dbReference>